<reference evidence="1" key="1">
    <citation type="submission" date="2022-11" db="EMBL/GenBank/DDBJ databases">
        <title>Centuries of genome instability and evolution in soft-shell clam transmissible cancer (bioRxiv).</title>
        <authorList>
            <person name="Hart S.F.M."/>
            <person name="Yonemitsu M.A."/>
            <person name="Giersch R.M."/>
            <person name="Beal B.F."/>
            <person name="Arriagada G."/>
            <person name="Davis B.W."/>
            <person name="Ostrander E.A."/>
            <person name="Goff S.P."/>
            <person name="Metzger M.J."/>
        </authorList>
    </citation>
    <scope>NUCLEOTIDE SEQUENCE</scope>
    <source>
        <strain evidence="1">MELC-2E11</strain>
        <tissue evidence="1">Siphon/mantle</tissue>
    </source>
</reference>
<evidence type="ECO:0000313" key="2">
    <source>
        <dbReference type="Proteomes" id="UP001164746"/>
    </source>
</evidence>
<gene>
    <name evidence="1" type="ORF">MAR_007070</name>
</gene>
<proteinExistence type="predicted"/>
<protein>
    <submittedName>
        <fullName evidence="1">Uncharacterized protein</fullName>
    </submittedName>
</protein>
<dbReference type="Proteomes" id="UP001164746">
    <property type="component" value="Chromosome 1"/>
</dbReference>
<evidence type="ECO:0000313" key="1">
    <source>
        <dbReference type="EMBL" id="WAQ94599.1"/>
    </source>
</evidence>
<keyword evidence="2" id="KW-1185">Reference proteome</keyword>
<sequence length="99" mass="11667">MNSGYYKRKTIKHTWYPPVSSHPHITFNAWRPGHTNKTHITKLPRRASKTMFAIYTSPAYVTDNPRDSVVSRETLLTYLTREAEKISSYQTYDVHKKHE</sequence>
<organism evidence="1 2">
    <name type="scientific">Mya arenaria</name>
    <name type="common">Soft-shell clam</name>
    <dbReference type="NCBI Taxonomy" id="6604"/>
    <lineage>
        <taxon>Eukaryota</taxon>
        <taxon>Metazoa</taxon>
        <taxon>Spiralia</taxon>
        <taxon>Lophotrochozoa</taxon>
        <taxon>Mollusca</taxon>
        <taxon>Bivalvia</taxon>
        <taxon>Autobranchia</taxon>
        <taxon>Heteroconchia</taxon>
        <taxon>Euheterodonta</taxon>
        <taxon>Imparidentia</taxon>
        <taxon>Neoheterodontei</taxon>
        <taxon>Myida</taxon>
        <taxon>Myoidea</taxon>
        <taxon>Myidae</taxon>
        <taxon>Mya</taxon>
    </lineage>
</organism>
<accession>A0ABY7DBA2</accession>
<dbReference type="EMBL" id="CP111012">
    <property type="protein sequence ID" value="WAQ94599.1"/>
    <property type="molecule type" value="Genomic_DNA"/>
</dbReference>
<name>A0ABY7DBA2_MYAAR</name>